<proteinExistence type="predicted"/>
<keyword evidence="2" id="KW-1185">Reference proteome</keyword>
<evidence type="ECO:0000313" key="2">
    <source>
        <dbReference type="Proteomes" id="UP000249547"/>
    </source>
</evidence>
<dbReference type="OrthoDB" id="3669651at2"/>
<dbReference type="InterPro" id="IPR006439">
    <property type="entry name" value="HAD-SF_hydro_IA"/>
</dbReference>
<dbReference type="AlphaFoldDB" id="A0A327R312"/>
<name>A0A327R312_9BACT</name>
<dbReference type="SUPFAM" id="SSF56784">
    <property type="entry name" value="HAD-like"/>
    <property type="match status" value="1"/>
</dbReference>
<dbReference type="Proteomes" id="UP000249547">
    <property type="component" value="Unassembled WGS sequence"/>
</dbReference>
<dbReference type="RefSeq" id="WP_111596442.1">
    <property type="nucleotide sequence ID" value="NZ_QLLL01000002.1"/>
</dbReference>
<dbReference type="Pfam" id="PF00702">
    <property type="entry name" value="Hydrolase"/>
    <property type="match status" value="1"/>
</dbReference>
<dbReference type="NCBIfam" id="TIGR01549">
    <property type="entry name" value="HAD-SF-IA-v1"/>
    <property type="match status" value="1"/>
</dbReference>
<dbReference type="PANTHER" id="PTHR46191">
    <property type="match status" value="1"/>
</dbReference>
<dbReference type="EMBL" id="QLLL01000002">
    <property type="protein sequence ID" value="RAJ08277.1"/>
    <property type="molecule type" value="Genomic_DNA"/>
</dbReference>
<reference evidence="1 2" key="1">
    <citation type="submission" date="2018-06" db="EMBL/GenBank/DDBJ databases">
        <title>Genomic Encyclopedia of Archaeal and Bacterial Type Strains, Phase II (KMG-II): from individual species to whole genera.</title>
        <authorList>
            <person name="Goeker M."/>
        </authorList>
    </citation>
    <scope>NUCLEOTIDE SEQUENCE [LARGE SCALE GENOMIC DNA]</scope>
    <source>
        <strain evidence="1 2">DSM 23857</strain>
    </source>
</reference>
<dbReference type="PANTHER" id="PTHR46191:SF2">
    <property type="entry name" value="HALOACID DEHALOGENASE-LIKE HYDROLASE DOMAIN-CONTAINING PROTEIN 3"/>
    <property type="match status" value="1"/>
</dbReference>
<dbReference type="InterPro" id="IPR023214">
    <property type="entry name" value="HAD_sf"/>
</dbReference>
<comment type="caution">
    <text evidence="1">The sequence shown here is derived from an EMBL/GenBank/DDBJ whole genome shotgun (WGS) entry which is preliminary data.</text>
</comment>
<keyword evidence="1" id="KW-0378">Hydrolase</keyword>
<protein>
    <submittedName>
        <fullName evidence="1">Putative hydrolase of the HAD superfamily</fullName>
    </submittedName>
</protein>
<dbReference type="InterPro" id="IPR051828">
    <property type="entry name" value="HAD-like_hydrolase_domain"/>
</dbReference>
<dbReference type="Gene3D" id="3.40.50.1000">
    <property type="entry name" value="HAD superfamily/HAD-like"/>
    <property type="match status" value="1"/>
</dbReference>
<evidence type="ECO:0000313" key="1">
    <source>
        <dbReference type="EMBL" id="RAJ08277.1"/>
    </source>
</evidence>
<organism evidence="1 2">
    <name type="scientific">Chitinophaga skermanii</name>
    <dbReference type="NCBI Taxonomy" id="331697"/>
    <lineage>
        <taxon>Bacteria</taxon>
        <taxon>Pseudomonadati</taxon>
        <taxon>Bacteroidota</taxon>
        <taxon>Chitinophagia</taxon>
        <taxon>Chitinophagales</taxon>
        <taxon>Chitinophagaceae</taxon>
        <taxon>Chitinophaga</taxon>
    </lineage>
</organism>
<accession>A0A327R312</accession>
<gene>
    <name evidence="1" type="ORF">LX64_00924</name>
</gene>
<sequence>MKIDTSKHSHFSFDLWLTLIRSNPSFKAKRNALFKAVFNIGEPLEKVAAIVRHYDVLANKISEVSGRHMYAEQIYCLVLQALHIDLNEHTQQLLQTFQAEADELFMLYKPVLLHTNLQQHFEAIRAQGKSISILSNTAFIKGSVLRQVLAHYELSELLSFQLYSDEIGYAKPAGKAFDLVYQHANSIRPIDKSSILHIGDNPTADYHGAINFGFNALLI</sequence>
<dbReference type="InterPro" id="IPR036412">
    <property type="entry name" value="HAD-like_sf"/>
</dbReference>
<dbReference type="GO" id="GO:0016787">
    <property type="term" value="F:hydrolase activity"/>
    <property type="evidence" value="ECO:0007669"/>
    <property type="project" value="UniProtKB-KW"/>
</dbReference>
<dbReference type="Gene3D" id="1.10.150.400">
    <property type="match status" value="1"/>
</dbReference>